<evidence type="ECO:0000313" key="2">
    <source>
        <dbReference type="Proteomes" id="UP001151081"/>
    </source>
</evidence>
<dbReference type="EMBL" id="JAGTJJ010000031">
    <property type="protein sequence ID" value="MDC3985793.1"/>
    <property type="molecule type" value="Genomic_DNA"/>
</dbReference>
<comment type="caution">
    <text evidence="1">The sequence shown here is derived from an EMBL/GenBank/DDBJ whole genome shotgun (WGS) entry which is preliminary data.</text>
</comment>
<dbReference type="RefSeq" id="WP_272459245.1">
    <property type="nucleotide sequence ID" value="NZ_JAGTJJ010000031.1"/>
</dbReference>
<organism evidence="1 2">
    <name type="scientific">Polyangium jinanense</name>
    <dbReference type="NCBI Taxonomy" id="2829994"/>
    <lineage>
        <taxon>Bacteria</taxon>
        <taxon>Pseudomonadati</taxon>
        <taxon>Myxococcota</taxon>
        <taxon>Polyangia</taxon>
        <taxon>Polyangiales</taxon>
        <taxon>Polyangiaceae</taxon>
        <taxon>Polyangium</taxon>
    </lineage>
</organism>
<evidence type="ECO:0000313" key="1">
    <source>
        <dbReference type="EMBL" id="MDC3985793.1"/>
    </source>
</evidence>
<name>A0A9X4AV06_9BACT</name>
<accession>A0A9X4AV06</accession>
<protein>
    <submittedName>
        <fullName evidence="1">Uncharacterized protein</fullName>
    </submittedName>
</protein>
<dbReference type="Proteomes" id="UP001151081">
    <property type="component" value="Unassembled WGS sequence"/>
</dbReference>
<proteinExistence type="predicted"/>
<sequence length="124" mass="14115">MVPKETSGEKHDYRMRDLRLVHRSSIGCQFDPDAEYQKDRGLAQFDGLDAYVGPDGLMLLLSKLHTRGPVEMVVEMIRRLHVPGYEHARHHLARAIAEGVITRRDRGYYTQADIEAAIAFAKNP</sequence>
<dbReference type="AlphaFoldDB" id="A0A9X4AV06"/>
<reference evidence="1 2" key="1">
    <citation type="submission" date="2021-04" db="EMBL/GenBank/DDBJ databases">
        <title>Genome analysis of Polyangium sp.</title>
        <authorList>
            <person name="Li Y."/>
            <person name="Wang J."/>
        </authorList>
    </citation>
    <scope>NUCLEOTIDE SEQUENCE [LARGE SCALE GENOMIC DNA]</scope>
    <source>
        <strain evidence="1 2">SDU14</strain>
    </source>
</reference>
<gene>
    <name evidence="1" type="ORF">KEG57_35260</name>
</gene>
<keyword evidence="2" id="KW-1185">Reference proteome</keyword>